<sequence>MVQKLSAYEQRHPDIYQDKFKRVVTMVDAGEDEGPTGEREVAWLSGLEPQPRTCKWVKPPGPPRGFDFDVTKTEQIFDLLLAEKHIKLIALKRKYAGYIAPSGPILEVLIYATCLVSLSSLLLLRRLTSLQWPPSLIVFIFSDAVLVVGWPWGEPLPAARRELSSSSSSSSPRSPSSPEEVKSQGEVVIVASSTGSPTARKRRSLSPSVEDLSS</sequence>
<gene>
    <name evidence="2" type="ORF">QYE76_001497</name>
</gene>
<reference evidence="2" key="1">
    <citation type="submission" date="2023-07" db="EMBL/GenBank/DDBJ databases">
        <title>A chromosome-level genome assembly of Lolium multiflorum.</title>
        <authorList>
            <person name="Chen Y."/>
            <person name="Copetti D."/>
            <person name="Kolliker R."/>
            <person name="Studer B."/>
        </authorList>
    </citation>
    <scope>NUCLEOTIDE SEQUENCE</scope>
    <source>
        <strain evidence="2">02402/16</strain>
        <tissue evidence="2">Leaf</tissue>
    </source>
</reference>
<feature type="compositionally biased region" description="Polar residues" evidence="1">
    <location>
        <begin position="205"/>
        <end position="214"/>
    </location>
</feature>
<dbReference type="Proteomes" id="UP001231189">
    <property type="component" value="Unassembled WGS sequence"/>
</dbReference>
<evidence type="ECO:0000256" key="1">
    <source>
        <dbReference type="SAM" id="MobiDB-lite"/>
    </source>
</evidence>
<protein>
    <submittedName>
        <fullName evidence="2">Uncharacterized protein</fullName>
    </submittedName>
</protein>
<feature type="region of interest" description="Disordered" evidence="1">
    <location>
        <begin position="161"/>
        <end position="214"/>
    </location>
</feature>
<proteinExistence type="predicted"/>
<organism evidence="2 3">
    <name type="scientific">Lolium multiflorum</name>
    <name type="common">Italian ryegrass</name>
    <name type="synonym">Lolium perenne subsp. multiflorum</name>
    <dbReference type="NCBI Taxonomy" id="4521"/>
    <lineage>
        <taxon>Eukaryota</taxon>
        <taxon>Viridiplantae</taxon>
        <taxon>Streptophyta</taxon>
        <taxon>Embryophyta</taxon>
        <taxon>Tracheophyta</taxon>
        <taxon>Spermatophyta</taxon>
        <taxon>Magnoliopsida</taxon>
        <taxon>Liliopsida</taxon>
        <taxon>Poales</taxon>
        <taxon>Poaceae</taxon>
        <taxon>BOP clade</taxon>
        <taxon>Pooideae</taxon>
        <taxon>Poodae</taxon>
        <taxon>Poeae</taxon>
        <taxon>Poeae Chloroplast Group 2 (Poeae type)</taxon>
        <taxon>Loliodinae</taxon>
        <taxon>Loliinae</taxon>
        <taxon>Lolium</taxon>
    </lineage>
</organism>
<evidence type="ECO:0000313" key="2">
    <source>
        <dbReference type="EMBL" id="KAK1627182.1"/>
    </source>
</evidence>
<keyword evidence="3" id="KW-1185">Reference proteome</keyword>
<dbReference type="AlphaFoldDB" id="A0AAD8VXE7"/>
<dbReference type="EMBL" id="JAUUTY010000005">
    <property type="protein sequence ID" value="KAK1627182.1"/>
    <property type="molecule type" value="Genomic_DNA"/>
</dbReference>
<comment type="caution">
    <text evidence="2">The sequence shown here is derived from an EMBL/GenBank/DDBJ whole genome shotgun (WGS) entry which is preliminary data.</text>
</comment>
<evidence type="ECO:0000313" key="3">
    <source>
        <dbReference type="Proteomes" id="UP001231189"/>
    </source>
</evidence>
<feature type="compositionally biased region" description="Low complexity" evidence="1">
    <location>
        <begin position="164"/>
        <end position="178"/>
    </location>
</feature>
<accession>A0AAD8VXE7</accession>
<name>A0AAD8VXE7_LOLMU</name>